<proteinExistence type="predicted"/>
<dbReference type="Pfam" id="PF12804">
    <property type="entry name" value="NTP_transf_3"/>
    <property type="match status" value="1"/>
</dbReference>
<dbReference type="SMART" id="SM00471">
    <property type="entry name" value="HDc"/>
    <property type="match status" value="1"/>
</dbReference>
<dbReference type="PANTHER" id="PTHR43777">
    <property type="entry name" value="MOLYBDENUM COFACTOR CYTIDYLYLTRANSFERASE"/>
    <property type="match status" value="1"/>
</dbReference>
<dbReference type="GO" id="GO:0016779">
    <property type="term" value="F:nucleotidyltransferase activity"/>
    <property type="evidence" value="ECO:0007669"/>
    <property type="project" value="UniProtKB-ARBA"/>
</dbReference>
<feature type="domain" description="HD/PDEase" evidence="2">
    <location>
        <begin position="219"/>
        <end position="333"/>
    </location>
</feature>
<reference evidence="3" key="2">
    <citation type="submission" date="2021-04" db="EMBL/GenBank/DDBJ databases">
        <authorList>
            <person name="Gilroy R."/>
        </authorList>
    </citation>
    <scope>NUCLEOTIDE SEQUENCE</scope>
    <source>
        <strain evidence="3">5032</strain>
    </source>
</reference>
<name>A0A9D2KT40_9BACT</name>
<accession>A0A9D2KT40</accession>
<dbReference type="CDD" id="cd04182">
    <property type="entry name" value="GT_2_like_f"/>
    <property type="match status" value="1"/>
</dbReference>
<dbReference type="NCBIfam" id="NF045665">
    <property type="entry name" value="NTPtran_DVU1551"/>
    <property type="match status" value="1"/>
</dbReference>
<dbReference type="InterPro" id="IPR003607">
    <property type="entry name" value="HD/PDEase_dom"/>
</dbReference>
<dbReference type="EMBL" id="DWZD01000053">
    <property type="protein sequence ID" value="HJA80056.1"/>
    <property type="molecule type" value="Genomic_DNA"/>
</dbReference>
<evidence type="ECO:0000256" key="1">
    <source>
        <dbReference type="SAM" id="MobiDB-lite"/>
    </source>
</evidence>
<evidence type="ECO:0000313" key="4">
    <source>
        <dbReference type="Proteomes" id="UP000823821"/>
    </source>
</evidence>
<feature type="region of interest" description="Disordered" evidence="1">
    <location>
        <begin position="380"/>
        <end position="404"/>
    </location>
</feature>
<dbReference type="SUPFAM" id="SSF109604">
    <property type="entry name" value="HD-domain/PDEase-like"/>
    <property type="match status" value="1"/>
</dbReference>
<dbReference type="InterPro" id="IPR006674">
    <property type="entry name" value="HD_domain"/>
</dbReference>
<gene>
    <name evidence="3" type="ORF">H9784_10920</name>
</gene>
<dbReference type="SUPFAM" id="SSF53448">
    <property type="entry name" value="Nucleotide-diphospho-sugar transferases"/>
    <property type="match status" value="1"/>
</dbReference>
<dbReference type="Gene3D" id="3.90.550.10">
    <property type="entry name" value="Spore Coat Polysaccharide Biosynthesis Protein SpsA, Chain A"/>
    <property type="match status" value="1"/>
</dbReference>
<reference evidence="3" key="1">
    <citation type="journal article" date="2021" name="PeerJ">
        <title>Extensive microbial diversity within the chicken gut microbiome revealed by metagenomics and culture.</title>
        <authorList>
            <person name="Gilroy R."/>
            <person name="Ravi A."/>
            <person name="Getino M."/>
            <person name="Pursley I."/>
            <person name="Horton D.L."/>
            <person name="Alikhan N.F."/>
            <person name="Baker D."/>
            <person name="Gharbi K."/>
            <person name="Hall N."/>
            <person name="Watson M."/>
            <person name="Adriaenssens E.M."/>
            <person name="Foster-Nyarko E."/>
            <person name="Jarju S."/>
            <person name="Secka A."/>
            <person name="Antonio M."/>
            <person name="Oren A."/>
            <person name="Chaudhuri R.R."/>
            <person name="La Ragione R."/>
            <person name="Hildebrand F."/>
            <person name="Pallen M.J."/>
        </authorList>
    </citation>
    <scope>NUCLEOTIDE SEQUENCE</scope>
    <source>
        <strain evidence="3">5032</strain>
    </source>
</reference>
<evidence type="ECO:0000313" key="3">
    <source>
        <dbReference type="EMBL" id="HJA80056.1"/>
    </source>
</evidence>
<sequence>MRHDVVILAAGQASRMGRCKALLPLSDAPGDHALSRLARLWAGAAACRVVTGFHAGAVEAACAALGLEAVRNPQPEAGMFSSVRTGLEAVLRSPTFASLDGVFLQPVDVPLVRPLTVISLGEAAASFPGAALIPTFAGAEGHPVFLPAALLPSILAADGEGGLRAVLAHLPLRHVPVADALMLRDMDSPKDYAALCELARGADSPSPAEAGEWLRLRGTPERGLRHARAVGAVAQALAQALARARQREGAAPLPDAALCLAAGLLHDICKGEAEHEAAGARLLARYGFPRLAAIVGAHRDMTPVAPASLTERELVFLADKHCRGGEWVSVAQRFDDKLALYAGDAAACAAIEGRKARALAMEAALAAALAPLAGAGEEADPARLARQALAPHARGPEEPSHERP</sequence>
<dbReference type="Pfam" id="PF01966">
    <property type="entry name" value="HD"/>
    <property type="match status" value="1"/>
</dbReference>
<dbReference type="InterPro" id="IPR029044">
    <property type="entry name" value="Nucleotide-diphossugar_trans"/>
</dbReference>
<dbReference type="Proteomes" id="UP000823821">
    <property type="component" value="Unassembled WGS sequence"/>
</dbReference>
<comment type="caution">
    <text evidence="3">The sequence shown here is derived from an EMBL/GenBank/DDBJ whole genome shotgun (WGS) entry which is preliminary data.</text>
</comment>
<protein>
    <submittedName>
        <fullName evidence="3">Nucleotidyltransferase family protein</fullName>
    </submittedName>
</protein>
<dbReference type="Gene3D" id="1.10.3210.10">
    <property type="entry name" value="Hypothetical protein af1432"/>
    <property type="match status" value="1"/>
</dbReference>
<evidence type="ECO:0000259" key="2">
    <source>
        <dbReference type="SMART" id="SM00471"/>
    </source>
</evidence>
<dbReference type="AlphaFoldDB" id="A0A9D2KT40"/>
<feature type="compositionally biased region" description="Basic and acidic residues" evidence="1">
    <location>
        <begin position="394"/>
        <end position="404"/>
    </location>
</feature>
<dbReference type="InterPro" id="IPR054703">
    <property type="entry name" value="Mop-rel"/>
</dbReference>
<dbReference type="InterPro" id="IPR025877">
    <property type="entry name" value="MobA-like_NTP_Trfase"/>
</dbReference>
<organism evidence="3 4">
    <name type="scientific">Candidatus Desulfovibrio intestinavium</name>
    <dbReference type="NCBI Taxonomy" id="2838534"/>
    <lineage>
        <taxon>Bacteria</taxon>
        <taxon>Pseudomonadati</taxon>
        <taxon>Thermodesulfobacteriota</taxon>
        <taxon>Desulfovibrionia</taxon>
        <taxon>Desulfovibrionales</taxon>
        <taxon>Desulfovibrionaceae</taxon>
        <taxon>Desulfovibrio</taxon>
    </lineage>
</organism>
<dbReference type="PANTHER" id="PTHR43777:SF1">
    <property type="entry name" value="MOLYBDENUM COFACTOR CYTIDYLYLTRANSFERASE"/>
    <property type="match status" value="1"/>
</dbReference>